<organism evidence="2 3">
    <name type="scientific">Paralcaligenes ureilyticus</name>
    <dbReference type="NCBI Taxonomy" id="627131"/>
    <lineage>
        <taxon>Bacteria</taxon>
        <taxon>Pseudomonadati</taxon>
        <taxon>Pseudomonadota</taxon>
        <taxon>Betaproteobacteria</taxon>
        <taxon>Burkholderiales</taxon>
        <taxon>Alcaligenaceae</taxon>
        <taxon>Paralcaligenes</taxon>
    </lineage>
</organism>
<feature type="transmembrane region" description="Helical" evidence="1">
    <location>
        <begin position="43"/>
        <end position="62"/>
    </location>
</feature>
<dbReference type="Proteomes" id="UP000295525">
    <property type="component" value="Unassembled WGS sequence"/>
</dbReference>
<accession>A0A4R3MBZ5</accession>
<dbReference type="RefSeq" id="WP_132580654.1">
    <property type="nucleotide sequence ID" value="NZ_SMAJ01000003.1"/>
</dbReference>
<gene>
    <name evidence="2" type="ORF">EDC26_103403</name>
</gene>
<keyword evidence="1" id="KW-0472">Membrane</keyword>
<keyword evidence="1" id="KW-1133">Transmembrane helix</keyword>
<comment type="caution">
    <text evidence="2">The sequence shown here is derived from an EMBL/GenBank/DDBJ whole genome shotgun (WGS) entry which is preliminary data.</text>
</comment>
<keyword evidence="3" id="KW-1185">Reference proteome</keyword>
<dbReference type="EMBL" id="SMAJ01000003">
    <property type="protein sequence ID" value="TCT09779.1"/>
    <property type="molecule type" value="Genomic_DNA"/>
</dbReference>
<sequence>MNQIPFPIALDTILTAGVVMALATFFAGLLCDWFGKSDSFFKFSIIVTFFLLLLPYGLGYPIYPGRVFDISGQLNPEQLPGIATAAFLGQMIGAAAGLRVLAWMKRLSL</sequence>
<proteinExistence type="predicted"/>
<evidence type="ECO:0000313" key="3">
    <source>
        <dbReference type="Proteomes" id="UP000295525"/>
    </source>
</evidence>
<name>A0A4R3MBZ5_9BURK</name>
<feature type="transmembrane region" description="Helical" evidence="1">
    <location>
        <begin position="12"/>
        <end position="31"/>
    </location>
</feature>
<evidence type="ECO:0000313" key="2">
    <source>
        <dbReference type="EMBL" id="TCT09779.1"/>
    </source>
</evidence>
<reference evidence="2 3" key="1">
    <citation type="submission" date="2019-03" db="EMBL/GenBank/DDBJ databases">
        <title>Genomic Encyclopedia of Type Strains, Phase IV (KMG-IV): sequencing the most valuable type-strain genomes for metagenomic binning, comparative biology and taxonomic classification.</title>
        <authorList>
            <person name="Goeker M."/>
        </authorList>
    </citation>
    <scope>NUCLEOTIDE SEQUENCE [LARGE SCALE GENOMIC DNA]</scope>
    <source>
        <strain evidence="2 3">DSM 24591</strain>
    </source>
</reference>
<keyword evidence="1" id="KW-0812">Transmembrane</keyword>
<feature type="transmembrane region" description="Helical" evidence="1">
    <location>
        <begin position="82"/>
        <end position="102"/>
    </location>
</feature>
<protein>
    <submittedName>
        <fullName evidence="2">Uncharacterized protein</fullName>
    </submittedName>
</protein>
<evidence type="ECO:0000256" key="1">
    <source>
        <dbReference type="SAM" id="Phobius"/>
    </source>
</evidence>
<dbReference type="AlphaFoldDB" id="A0A4R3MBZ5"/>